<evidence type="ECO:0000313" key="2">
    <source>
        <dbReference type="EMBL" id="GAW97812.1"/>
    </source>
</evidence>
<dbReference type="InterPro" id="IPR051531">
    <property type="entry name" value="N-acetyltransferase"/>
</dbReference>
<dbReference type="EMBL" id="BDQM01000048">
    <property type="protein sequence ID" value="GAW97812.1"/>
    <property type="molecule type" value="Genomic_DNA"/>
</dbReference>
<dbReference type="Gene3D" id="3.40.630.30">
    <property type="match status" value="1"/>
</dbReference>
<gene>
    <name evidence="2" type="ORF">MTCD1_03456</name>
</gene>
<evidence type="ECO:0000259" key="1">
    <source>
        <dbReference type="Pfam" id="PF13302"/>
    </source>
</evidence>
<name>A0ABQ0MZL4_9GAMM</name>
<feature type="domain" description="N-acetyltransferase" evidence="1">
    <location>
        <begin position="8"/>
        <end position="156"/>
    </location>
</feature>
<sequence length="193" mass="22033">MHSFTTERLLIRPLITADESFYCYQYTDKKMMRIIGEPLTQKQASAAFHRALKANKLDKNTVRTWAIIDNKSNEIIGTQAFSWLAARQATKASSATIEQVEIGIMLATKANGKLLPEEAVAAIMEYGFKQLNINRINAFYRNKNRATQRILKKIGYVYEASLQDTTTDYGYQYFDQDQWQSKIITHTSAAITS</sequence>
<dbReference type="PANTHER" id="PTHR43792">
    <property type="entry name" value="GNAT FAMILY, PUTATIVE (AFU_ORTHOLOGUE AFUA_3G00765)-RELATED-RELATED"/>
    <property type="match status" value="1"/>
</dbReference>
<dbReference type="RefSeq" id="WP_057179518.1">
    <property type="nucleotide sequence ID" value="NZ_BDQM01000048.1"/>
</dbReference>
<protein>
    <submittedName>
        <fullName evidence="2">N-acetyltransferase</fullName>
    </submittedName>
</protein>
<dbReference type="InterPro" id="IPR016181">
    <property type="entry name" value="Acyl_CoA_acyltransferase"/>
</dbReference>
<accession>A0ABQ0MZL4</accession>
<dbReference type="Pfam" id="PF13302">
    <property type="entry name" value="Acetyltransf_3"/>
    <property type="match status" value="1"/>
</dbReference>
<comment type="caution">
    <text evidence="2">The sequence shown here is derived from an EMBL/GenBank/DDBJ whole genome shotgun (WGS) entry which is preliminary data.</text>
</comment>
<keyword evidence="3" id="KW-1185">Reference proteome</keyword>
<dbReference type="PANTHER" id="PTHR43792:SF1">
    <property type="entry name" value="N-ACETYLTRANSFERASE DOMAIN-CONTAINING PROTEIN"/>
    <property type="match status" value="1"/>
</dbReference>
<reference evidence="2 3" key="1">
    <citation type="submission" date="2017-06" db="EMBL/GenBank/DDBJ databases">
        <title>Whole Genome Sequences of Colwellia marinimaniae MTCD1.</title>
        <authorList>
            <person name="Kusumoto H."/>
            <person name="Inoue M."/>
            <person name="Tanikawa K."/>
            <person name="Maeji H."/>
            <person name="Cameron J.H."/>
            <person name="Bartlett D.H."/>
        </authorList>
    </citation>
    <scope>NUCLEOTIDE SEQUENCE [LARGE SCALE GENOMIC DNA]</scope>
    <source>
        <strain evidence="2 3">MTCD1</strain>
    </source>
</reference>
<proteinExistence type="predicted"/>
<dbReference type="InterPro" id="IPR000182">
    <property type="entry name" value="GNAT_dom"/>
</dbReference>
<dbReference type="SUPFAM" id="SSF55729">
    <property type="entry name" value="Acyl-CoA N-acyltransferases (Nat)"/>
    <property type="match status" value="1"/>
</dbReference>
<evidence type="ECO:0000313" key="3">
    <source>
        <dbReference type="Proteomes" id="UP000197068"/>
    </source>
</evidence>
<organism evidence="2 3">
    <name type="scientific">Colwellia marinimaniae</name>
    <dbReference type="NCBI Taxonomy" id="1513592"/>
    <lineage>
        <taxon>Bacteria</taxon>
        <taxon>Pseudomonadati</taxon>
        <taxon>Pseudomonadota</taxon>
        <taxon>Gammaproteobacteria</taxon>
        <taxon>Alteromonadales</taxon>
        <taxon>Colwelliaceae</taxon>
        <taxon>Colwellia</taxon>
    </lineage>
</organism>
<dbReference type="Proteomes" id="UP000197068">
    <property type="component" value="Unassembled WGS sequence"/>
</dbReference>